<keyword evidence="7" id="KW-1185">Reference proteome</keyword>
<dbReference type="Pfam" id="PF06114">
    <property type="entry name" value="Peptidase_M78"/>
    <property type="match status" value="1"/>
</dbReference>
<dbReference type="GO" id="GO:0003700">
    <property type="term" value="F:DNA-binding transcription factor activity"/>
    <property type="evidence" value="ECO:0007669"/>
    <property type="project" value="TreeGrafter"/>
</dbReference>
<reference evidence="6" key="1">
    <citation type="journal article" date="2014" name="Int. J. Syst. Evol. Microbiol.">
        <title>Complete genome sequence of Corynebacterium casei LMG S-19264T (=DSM 44701T), isolated from a smear-ripened cheese.</title>
        <authorList>
            <consortium name="US DOE Joint Genome Institute (JGI-PGF)"/>
            <person name="Walter F."/>
            <person name="Albersmeier A."/>
            <person name="Kalinowski J."/>
            <person name="Ruckert C."/>
        </authorList>
    </citation>
    <scope>NUCLEOTIDE SEQUENCE</scope>
    <source>
        <strain evidence="6">JCM 13306</strain>
    </source>
</reference>
<keyword evidence="4" id="KW-0804">Transcription</keyword>
<keyword evidence="2" id="KW-0805">Transcription regulation</keyword>
<name>A0A919F7S8_9XANT</name>
<gene>
    <name evidence="6" type="ORF">GCM10009090_15130</name>
</gene>
<dbReference type="InterPro" id="IPR001387">
    <property type="entry name" value="Cro/C1-type_HTH"/>
</dbReference>
<dbReference type="Pfam" id="PF01381">
    <property type="entry name" value="HTH_3"/>
    <property type="match status" value="1"/>
</dbReference>
<comment type="caution">
    <text evidence="6">The sequence shown here is derived from an EMBL/GenBank/DDBJ whole genome shotgun (WGS) entry which is preliminary data.</text>
</comment>
<dbReference type="PANTHER" id="PTHR46797:SF23">
    <property type="entry name" value="HTH-TYPE TRANSCRIPTIONAL REGULATOR SUTR"/>
    <property type="match status" value="1"/>
</dbReference>
<dbReference type="InterPro" id="IPR010359">
    <property type="entry name" value="IrrE_HExxH"/>
</dbReference>
<keyword evidence="3" id="KW-0238">DNA-binding</keyword>
<sequence length="460" mass="51198">MSQAHRQLGLRLQRLRRLHGLTQAELARRLQLSPSYLNQIERNQRPLTLDVQRRLQEVLGDIGDLLDAGDPGALVEPLDRTLRALGRGNLSTSELRLLAGSLPQVAHALLDLHRQHRHLHERAAALELQLGNAQAAAPLLPPGDQVRDYFNRVQNHIAELDDSAEALYAELGLTPASLVGRLRQRLADRHGIVVETTEAPLPNAKRELDPAHRTLWLAAHLKPGQQAFQMAAQLALLEHASLLDARIADAGFDDPGRAALMRIGLSNYFAGALVMPYGEFLRSARESRYDIDWLAHRFGVGFEAVCHRLSTLQRRGHAGLPIFLLRVDRAGNVSKRHSSTDFHFSHVGGSCPLWIVYEAFNQPGRILTQIARMPDGRAYFWLARQVSSGEPGYGRPRKTFALAVGCDLRHADQWIYSRGWDLKALDDAVPIGPGCLTCEREDCVQRAFPSLLHPRTSRGG</sequence>
<dbReference type="PROSITE" id="PS50943">
    <property type="entry name" value="HTH_CROC1"/>
    <property type="match status" value="1"/>
</dbReference>
<organism evidence="6 7">
    <name type="scientific">Xanthomonas boreopolis</name>
    <dbReference type="NCBI Taxonomy" id="86183"/>
    <lineage>
        <taxon>Bacteria</taxon>
        <taxon>Pseudomonadati</taxon>
        <taxon>Pseudomonadota</taxon>
        <taxon>Gammaproteobacteria</taxon>
        <taxon>Lysobacterales</taxon>
        <taxon>Lysobacteraceae</taxon>
        <taxon>Xanthomonas</taxon>
    </lineage>
</organism>
<reference evidence="6" key="2">
    <citation type="submission" date="2020-09" db="EMBL/GenBank/DDBJ databases">
        <authorList>
            <person name="Sun Q."/>
            <person name="Ohkuma M."/>
        </authorList>
    </citation>
    <scope>NUCLEOTIDE SEQUENCE</scope>
    <source>
        <strain evidence="6">JCM 13306</strain>
    </source>
</reference>
<evidence type="ECO:0000259" key="5">
    <source>
        <dbReference type="PROSITE" id="PS50943"/>
    </source>
</evidence>
<dbReference type="EMBL" id="BNBA01000009">
    <property type="protein sequence ID" value="GHH52018.1"/>
    <property type="molecule type" value="Genomic_DNA"/>
</dbReference>
<dbReference type="Pfam" id="PF09856">
    <property type="entry name" value="ScfRs"/>
    <property type="match status" value="1"/>
</dbReference>
<dbReference type="SUPFAM" id="SSF47413">
    <property type="entry name" value="lambda repressor-like DNA-binding domains"/>
    <property type="match status" value="1"/>
</dbReference>
<evidence type="ECO:0000256" key="2">
    <source>
        <dbReference type="ARBA" id="ARBA00023015"/>
    </source>
</evidence>
<evidence type="ECO:0000313" key="7">
    <source>
        <dbReference type="Proteomes" id="UP000623958"/>
    </source>
</evidence>
<dbReference type="GO" id="GO:0003677">
    <property type="term" value="F:DNA binding"/>
    <property type="evidence" value="ECO:0007669"/>
    <property type="project" value="UniProtKB-KW"/>
</dbReference>
<dbReference type="InterPro" id="IPR026281">
    <property type="entry name" value="HTH_RamB"/>
</dbReference>
<evidence type="ECO:0000256" key="3">
    <source>
        <dbReference type="ARBA" id="ARBA00023125"/>
    </source>
</evidence>
<comment type="similarity">
    <text evidence="1">Belongs to the short-chain fatty acyl-CoA assimilation regulator (ScfR) family.</text>
</comment>
<protein>
    <submittedName>
        <fullName evidence="6">Transcriptional regulator</fullName>
    </submittedName>
</protein>
<dbReference type="CDD" id="cd00093">
    <property type="entry name" value="HTH_XRE"/>
    <property type="match status" value="1"/>
</dbReference>
<dbReference type="AlphaFoldDB" id="A0A919F7S8"/>
<dbReference type="InterPro" id="IPR018653">
    <property type="entry name" value="ScfR_C"/>
</dbReference>
<evidence type="ECO:0000256" key="4">
    <source>
        <dbReference type="ARBA" id="ARBA00023163"/>
    </source>
</evidence>
<feature type="domain" description="HTH cro/C1-type" evidence="5">
    <location>
        <begin position="12"/>
        <end position="65"/>
    </location>
</feature>
<dbReference type="GO" id="GO:0005829">
    <property type="term" value="C:cytosol"/>
    <property type="evidence" value="ECO:0007669"/>
    <property type="project" value="TreeGrafter"/>
</dbReference>
<dbReference type="SMART" id="SM00530">
    <property type="entry name" value="HTH_XRE"/>
    <property type="match status" value="1"/>
</dbReference>
<accession>A0A919F7S8</accession>
<dbReference type="Proteomes" id="UP000623958">
    <property type="component" value="Unassembled WGS sequence"/>
</dbReference>
<proteinExistence type="inferred from homology"/>
<dbReference type="PANTHER" id="PTHR46797">
    <property type="entry name" value="HTH-TYPE TRANSCRIPTIONAL REGULATOR"/>
    <property type="match status" value="1"/>
</dbReference>
<dbReference type="PIRSF" id="PIRSF019251">
    <property type="entry name" value="Rv0465c"/>
    <property type="match status" value="1"/>
</dbReference>
<evidence type="ECO:0000256" key="1">
    <source>
        <dbReference type="ARBA" id="ARBA00007227"/>
    </source>
</evidence>
<evidence type="ECO:0000313" key="6">
    <source>
        <dbReference type="EMBL" id="GHH52018.1"/>
    </source>
</evidence>
<dbReference type="Gene3D" id="1.10.260.40">
    <property type="entry name" value="lambda repressor-like DNA-binding domains"/>
    <property type="match status" value="1"/>
</dbReference>
<dbReference type="InterPro" id="IPR010982">
    <property type="entry name" value="Lambda_DNA-bd_dom_sf"/>
</dbReference>
<dbReference type="InterPro" id="IPR050807">
    <property type="entry name" value="TransReg_Diox_bact_type"/>
</dbReference>
<dbReference type="RefSeq" id="WP_434026019.1">
    <property type="nucleotide sequence ID" value="NZ_BNBA01000009.1"/>
</dbReference>